<dbReference type="AlphaFoldDB" id="A0A9N9GCS8"/>
<proteinExistence type="predicted"/>
<protein>
    <submittedName>
        <fullName evidence="1">28165_t:CDS:1</fullName>
    </submittedName>
</protein>
<dbReference type="EMBL" id="CAJVPY010003764">
    <property type="protein sequence ID" value="CAG8601091.1"/>
    <property type="molecule type" value="Genomic_DNA"/>
</dbReference>
<gene>
    <name evidence="1" type="ORF">DERYTH_LOCUS7643</name>
</gene>
<dbReference type="Proteomes" id="UP000789405">
    <property type="component" value="Unassembled WGS sequence"/>
</dbReference>
<comment type="caution">
    <text evidence="1">The sequence shown here is derived from an EMBL/GenBank/DDBJ whole genome shotgun (WGS) entry which is preliminary data.</text>
</comment>
<accession>A0A9N9GCS8</accession>
<evidence type="ECO:0000313" key="1">
    <source>
        <dbReference type="EMBL" id="CAG8601091.1"/>
    </source>
</evidence>
<keyword evidence="2" id="KW-1185">Reference proteome</keyword>
<organism evidence="1 2">
    <name type="scientific">Dentiscutata erythropus</name>
    <dbReference type="NCBI Taxonomy" id="1348616"/>
    <lineage>
        <taxon>Eukaryota</taxon>
        <taxon>Fungi</taxon>
        <taxon>Fungi incertae sedis</taxon>
        <taxon>Mucoromycota</taxon>
        <taxon>Glomeromycotina</taxon>
        <taxon>Glomeromycetes</taxon>
        <taxon>Diversisporales</taxon>
        <taxon>Gigasporaceae</taxon>
        <taxon>Dentiscutata</taxon>
    </lineage>
</organism>
<evidence type="ECO:0000313" key="2">
    <source>
        <dbReference type="Proteomes" id="UP000789405"/>
    </source>
</evidence>
<sequence length="65" mass="7526">TIESSRRKEELCIALRENKEINDLVFYIDSLLISGKLEPCKAGYSLVQLNSKRKIVKEIIDKMNK</sequence>
<feature type="non-terminal residue" evidence="1">
    <location>
        <position position="1"/>
    </location>
</feature>
<reference evidence="1" key="1">
    <citation type="submission" date="2021-06" db="EMBL/GenBank/DDBJ databases">
        <authorList>
            <person name="Kallberg Y."/>
            <person name="Tangrot J."/>
            <person name="Rosling A."/>
        </authorList>
    </citation>
    <scope>NUCLEOTIDE SEQUENCE</scope>
    <source>
        <strain evidence="1">MA453B</strain>
    </source>
</reference>
<name>A0A9N9GCS8_9GLOM</name>